<accession>A0A7I8VYA6</accession>
<gene>
    <name evidence="1" type="ORF">DGYR_LOCUS8858</name>
</gene>
<organism evidence="1 2">
    <name type="scientific">Dimorphilus gyrociliatus</name>
    <dbReference type="NCBI Taxonomy" id="2664684"/>
    <lineage>
        <taxon>Eukaryota</taxon>
        <taxon>Metazoa</taxon>
        <taxon>Spiralia</taxon>
        <taxon>Lophotrochozoa</taxon>
        <taxon>Annelida</taxon>
        <taxon>Polychaeta</taxon>
        <taxon>Polychaeta incertae sedis</taxon>
        <taxon>Dinophilidae</taxon>
        <taxon>Dimorphilus</taxon>
    </lineage>
</organism>
<comment type="caution">
    <text evidence="1">The sequence shown here is derived from an EMBL/GenBank/DDBJ whole genome shotgun (WGS) entry which is preliminary data.</text>
</comment>
<name>A0A7I8VYA6_9ANNE</name>
<dbReference type="EMBL" id="CAJFCJ010000013">
    <property type="protein sequence ID" value="CAD5120827.1"/>
    <property type="molecule type" value="Genomic_DNA"/>
</dbReference>
<dbReference type="Proteomes" id="UP000549394">
    <property type="component" value="Unassembled WGS sequence"/>
</dbReference>
<keyword evidence="2" id="KW-1185">Reference proteome</keyword>
<evidence type="ECO:0000313" key="2">
    <source>
        <dbReference type="Proteomes" id="UP000549394"/>
    </source>
</evidence>
<reference evidence="1 2" key="1">
    <citation type="submission" date="2020-08" db="EMBL/GenBank/DDBJ databases">
        <authorList>
            <person name="Hejnol A."/>
        </authorList>
    </citation>
    <scope>NUCLEOTIDE SEQUENCE [LARGE SCALE GENOMIC DNA]</scope>
</reference>
<protein>
    <submittedName>
        <fullName evidence="1">Uncharacterized protein</fullName>
    </submittedName>
</protein>
<proteinExistence type="predicted"/>
<evidence type="ECO:0000313" key="1">
    <source>
        <dbReference type="EMBL" id="CAD5120827.1"/>
    </source>
</evidence>
<sequence>MARSGGNTNEMPSENKLDVLYRMLQNPKTSPASIAYHFSEIWNSRYEVWADLAIRELKHFLNGSALPVKRNHSIANNSGEDEAVYTTLTDAYVADSTGYRFPSPVDRLAHSLGLTQSHFLNVPFPPALIQSRNELIDLSNTSAEETASISLIGGRLYSTEACKVLSQTISFFEDREKDRMLLNRNNCRNYIP</sequence>
<dbReference type="AlphaFoldDB" id="A0A7I8VYA6"/>